<keyword evidence="3" id="KW-1185">Reference proteome</keyword>
<proteinExistence type="predicted"/>
<dbReference type="AlphaFoldDB" id="A0A1X6YCV2"/>
<reference evidence="2 3" key="1">
    <citation type="submission" date="2017-03" db="EMBL/GenBank/DDBJ databases">
        <authorList>
            <person name="Afonso C.L."/>
            <person name="Miller P.J."/>
            <person name="Scott M.A."/>
            <person name="Spackman E."/>
            <person name="Goraichik I."/>
            <person name="Dimitrov K.M."/>
            <person name="Suarez D.L."/>
            <person name="Swayne D.E."/>
        </authorList>
    </citation>
    <scope>NUCLEOTIDE SEQUENCE [LARGE SCALE GENOMIC DNA]</scope>
    <source>
        <strain evidence="2 3">CECT 8110</strain>
    </source>
</reference>
<sequence length="193" mass="18373">MSFRKMTLAAILTSASALAVHAQDVGGGAQAGGGVGAVGGIGENAGTGTGANAGFGNADAGVGDSGADRDTSDAGANVGADAGAEAAASDAMNSASGVAAQALNGLNEGTSIMSADGQVIGEIAGTRTADDGRTQALISVSESANLAANRIAVDVRSLEQDATGAVEYAMNLADLRASVNASVNAKADAGMND</sequence>
<dbReference type="EMBL" id="FWFU01000001">
    <property type="protein sequence ID" value="SLN15708.1"/>
    <property type="molecule type" value="Genomic_DNA"/>
</dbReference>
<protein>
    <recommendedName>
        <fullName evidence="4">PRC-barrel domain protein</fullName>
    </recommendedName>
</protein>
<evidence type="ECO:0000313" key="3">
    <source>
        <dbReference type="Proteomes" id="UP000193207"/>
    </source>
</evidence>
<name>A0A1X6YCV2_9RHOB</name>
<feature type="signal peptide" evidence="1">
    <location>
        <begin position="1"/>
        <end position="22"/>
    </location>
</feature>
<gene>
    <name evidence="2" type="ORF">ROH8110_00384</name>
</gene>
<dbReference type="Proteomes" id="UP000193207">
    <property type="component" value="Unassembled WGS sequence"/>
</dbReference>
<evidence type="ECO:0000256" key="1">
    <source>
        <dbReference type="SAM" id="SignalP"/>
    </source>
</evidence>
<dbReference type="RefSeq" id="WP_085816088.1">
    <property type="nucleotide sequence ID" value="NZ_FWFU01000001.1"/>
</dbReference>
<evidence type="ECO:0000313" key="2">
    <source>
        <dbReference type="EMBL" id="SLN15708.1"/>
    </source>
</evidence>
<accession>A0A1X6YCV2</accession>
<organism evidence="2 3">
    <name type="scientific">Roseovarius halotolerans</name>
    <dbReference type="NCBI Taxonomy" id="505353"/>
    <lineage>
        <taxon>Bacteria</taxon>
        <taxon>Pseudomonadati</taxon>
        <taxon>Pseudomonadota</taxon>
        <taxon>Alphaproteobacteria</taxon>
        <taxon>Rhodobacterales</taxon>
        <taxon>Roseobacteraceae</taxon>
        <taxon>Roseovarius</taxon>
    </lineage>
</organism>
<evidence type="ECO:0008006" key="4">
    <source>
        <dbReference type="Google" id="ProtNLM"/>
    </source>
</evidence>
<keyword evidence="1" id="KW-0732">Signal</keyword>
<feature type="chain" id="PRO_5012394663" description="PRC-barrel domain protein" evidence="1">
    <location>
        <begin position="23"/>
        <end position="193"/>
    </location>
</feature>